<sequence>MGTYIALAVVAKVAAGKTSWHGFGDWVAKTSLAHVLALPKNLLDSQNFWDAFDRILPEAAHRTEQASRQEPVLGDEIVLQMEEAIVRRLLAMYPIDLSTLLLDYTNFFTYVAAENPSQLLKAGHNKAGRHEKRQVALALVASRERGMPLLHLTYPGNWNDVQAFPEVLLRLVERLKVVAPPAEHERVIAFDRGQNSELNIGRLAAAHLKAVGGLRLGEHRKLLKLPVETSPETVGKLRVLRTEKKVYGQQAAVVLTYGEKLARKQRLGFMNGIGRLKAEMRRAHKAH</sequence>
<feature type="non-terminal residue" evidence="1">
    <location>
        <position position="287"/>
    </location>
</feature>
<name>T0YWZ0_9ZZZZ</name>
<evidence type="ECO:0000313" key="1">
    <source>
        <dbReference type="EMBL" id="EQD40101.1"/>
    </source>
</evidence>
<comment type="caution">
    <text evidence="1">The sequence shown here is derived from an EMBL/GenBank/DDBJ whole genome shotgun (WGS) entry which is preliminary data.</text>
</comment>
<accession>T0YWZ0</accession>
<proteinExistence type="predicted"/>
<gene>
    <name evidence="1" type="ORF">B1A_16588</name>
</gene>
<organism evidence="1">
    <name type="scientific">mine drainage metagenome</name>
    <dbReference type="NCBI Taxonomy" id="410659"/>
    <lineage>
        <taxon>unclassified sequences</taxon>
        <taxon>metagenomes</taxon>
        <taxon>ecological metagenomes</taxon>
    </lineage>
</organism>
<reference evidence="1" key="1">
    <citation type="submission" date="2013-08" db="EMBL/GenBank/DDBJ databases">
        <authorList>
            <person name="Mendez C."/>
            <person name="Richter M."/>
            <person name="Ferrer M."/>
            <person name="Sanchez J."/>
        </authorList>
    </citation>
    <scope>NUCLEOTIDE SEQUENCE</scope>
</reference>
<reference evidence="1" key="2">
    <citation type="journal article" date="2014" name="ISME J.">
        <title>Microbial stratification in low pH oxic and suboxic macroscopic growths along an acid mine drainage.</title>
        <authorList>
            <person name="Mendez-Garcia C."/>
            <person name="Mesa V."/>
            <person name="Sprenger R.R."/>
            <person name="Richter M."/>
            <person name="Diez M.S."/>
            <person name="Solano J."/>
            <person name="Bargiela R."/>
            <person name="Golyshina O.V."/>
            <person name="Manteca A."/>
            <person name="Ramos J.L."/>
            <person name="Gallego J.R."/>
            <person name="Llorente I."/>
            <person name="Martins Dos Santos V.A."/>
            <person name="Jensen O.N."/>
            <person name="Pelaez A.I."/>
            <person name="Sanchez J."/>
            <person name="Ferrer M."/>
        </authorList>
    </citation>
    <scope>NUCLEOTIDE SEQUENCE</scope>
</reference>
<dbReference type="PANTHER" id="PTHR34614:SF2">
    <property type="entry name" value="TRANSPOSASE IS4-LIKE DOMAIN-CONTAINING PROTEIN"/>
    <property type="match status" value="1"/>
</dbReference>
<protein>
    <submittedName>
        <fullName evidence="1">Transposase-like protein</fullName>
    </submittedName>
</protein>
<dbReference type="AlphaFoldDB" id="T0YWZ0"/>
<dbReference type="EMBL" id="AUZX01012191">
    <property type="protein sequence ID" value="EQD40101.1"/>
    <property type="molecule type" value="Genomic_DNA"/>
</dbReference>
<dbReference type="PANTHER" id="PTHR34614">
    <property type="match status" value="1"/>
</dbReference>